<proteinExistence type="predicted"/>
<dbReference type="EMBL" id="JAACJJ010000032">
    <property type="protein sequence ID" value="KAF5317758.1"/>
    <property type="molecule type" value="Genomic_DNA"/>
</dbReference>
<keyword evidence="3" id="KW-1185">Reference proteome</keyword>
<gene>
    <name evidence="2" type="ORF">D9619_012560</name>
</gene>
<feature type="compositionally biased region" description="Basic residues" evidence="1">
    <location>
        <begin position="312"/>
        <end position="328"/>
    </location>
</feature>
<dbReference type="Proteomes" id="UP000567179">
    <property type="component" value="Unassembled WGS sequence"/>
</dbReference>
<feature type="compositionally biased region" description="Basic and acidic residues" evidence="1">
    <location>
        <begin position="261"/>
        <end position="273"/>
    </location>
</feature>
<evidence type="ECO:0000313" key="3">
    <source>
        <dbReference type="Proteomes" id="UP000567179"/>
    </source>
</evidence>
<sequence length="531" mass="58137">MFAQHPHHKQGEDHKSRSNISVLPEKYIQDCFHVYLKNSLRHAKVERLLDDDVLASAEGDLMITAPALCLYFTALNCTTTPPSVPLPRSSKSKPPRLLSYENCPPSFAGFLRVWANAVARIQGLTLQDQEELAREICGLQPPQYDASAVNELAAELCAVAIEISQRRSFQERFASDLQAALNVKGGEKAGHGAPTSPNPLRASFVPPPTYAGSITPFKPHRTPSLPGYTPSPTTTVPSGDAASTPARSPLKASQSLRHSRATRDLKVSIHDIRLPPQTAGLLSPLDSANTPTSPYSYSHSHSRSTSQSQSHNTHHSRSAQSGHRRPRGRSPSPAPSILNDDAPAIEFIRETLYASLGDALERQPSLRRLLRSGNTDKARAYFASVAFAVLEVARTAIAPDGAVEGVLGQRLTLAECPRDLRPLMAELDAIGARAQEMEEEDTRRAMKMAQRGVREMPIAQLDRVKMILEEGIGYTEGLRDIKRDPNCNYAQAISLANRINALSLRMTELKAFREKQEVVFEVLAGVGASFR</sequence>
<feature type="region of interest" description="Disordered" evidence="1">
    <location>
        <begin position="186"/>
        <end position="340"/>
    </location>
</feature>
<dbReference type="OrthoDB" id="3360715at2759"/>
<evidence type="ECO:0000256" key="1">
    <source>
        <dbReference type="SAM" id="MobiDB-lite"/>
    </source>
</evidence>
<dbReference type="AlphaFoldDB" id="A0A8H5EZI0"/>
<feature type="compositionally biased region" description="Low complexity" evidence="1">
    <location>
        <begin position="289"/>
        <end position="311"/>
    </location>
</feature>
<accession>A0A8H5EZI0</accession>
<protein>
    <submittedName>
        <fullName evidence="2">Uncharacterized protein</fullName>
    </submittedName>
</protein>
<name>A0A8H5EZI0_9AGAR</name>
<comment type="caution">
    <text evidence="2">The sequence shown here is derived from an EMBL/GenBank/DDBJ whole genome shotgun (WGS) entry which is preliminary data.</text>
</comment>
<evidence type="ECO:0000313" key="2">
    <source>
        <dbReference type="EMBL" id="KAF5317758.1"/>
    </source>
</evidence>
<reference evidence="2 3" key="1">
    <citation type="journal article" date="2020" name="ISME J.">
        <title>Uncovering the hidden diversity of litter-decomposition mechanisms in mushroom-forming fungi.</title>
        <authorList>
            <person name="Floudas D."/>
            <person name="Bentzer J."/>
            <person name="Ahren D."/>
            <person name="Johansson T."/>
            <person name="Persson P."/>
            <person name="Tunlid A."/>
        </authorList>
    </citation>
    <scope>NUCLEOTIDE SEQUENCE [LARGE SCALE GENOMIC DNA]</scope>
    <source>
        <strain evidence="2 3">CBS 101986</strain>
    </source>
</reference>
<organism evidence="2 3">
    <name type="scientific">Psilocybe cf. subviscida</name>
    <dbReference type="NCBI Taxonomy" id="2480587"/>
    <lineage>
        <taxon>Eukaryota</taxon>
        <taxon>Fungi</taxon>
        <taxon>Dikarya</taxon>
        <taxon>Basidiomycota</taxon>
        <taxon>Agaricomycotina</taxon>
        <taxon>Agaricomycetes</taxon>
        <taxon>Agaricomycetidae</taxon>
        <taxon>Agaricales</taxon>
        <taxon>Agaricineae</taxon>
        <taxon>Strophariaceae</taxon>
        <taxon>Psilocybe</taxon>
    </lineage>
</organism>